<keyword evidence="2" id="KW-0238">DNA-binding</keyword>
<comment type="caution">
    <text evidence="6">The sequence shown here is derived from an EMBL/GenBank/DDBJ whole genome shotgun (WGS) entry which is preliminary data.</text>
</comment>
<keyword evidence="7" id="KW-1185">Reference proteome</keyword>
<dbReference type="RefSeq" id="WP_006298341.1">
    <property type="nucleotide sequence ID" value="NZ_AEGR01000066.1"/>
</dbReference>
<dbReference type="eggNOG" id="COG2207">
    <property type="taxonomic scope" value="Bacteria"/>
</dbReference>
<dbReference type="EMBL" id="AEGR01000066">
    <property type="protein sequence ID" value="EGI76409.1"/>
    <property type="molecule type" value="Genomic_DNA"/>
</dbReference>
<evidence type="ECO:0000313" key="7">
    <source>
        <dbReference type="Proteomes" id="UP000016368"/>
    </source>
</evidence>
<evidence type="ECO:0000259" key="5">
    <source>
        <dbReference type="PROSITE" id="PS01124"/>
    </source>
</evidence>
<dbReference type="InterPro" id="IPR009057">
    <property type="entry name" value="Homeodomain-like_sf"/>
</dbReference>
<protein>
    <recommendedName>
        <fullName evidence="5">HTH araC/xylS-type domain-containing protein</fullName>
    </recommendedName>
</protein>
<accession>F3KUY5</accession>
<dbReference type="Gene3D" id="1.10.10.60">
    <property type="entry name" value="Homeodomain-like"/>
    <property type="match status" value="1"/>
</dbReference>
<feature type="compositionally biased region" description="Basic and acidic residues" evidence="4">
    <location>
        <begin position="99"/>
        <end position="120"/>
    </location>
</feature>
<dbReference type="AlphaFoldDB" id="F3KUY5"/>
<dbReference type="SMART" id="SM00342">
    <property type="entry name" value="HTH_ARAC"/>
    <property type="match status" value="1"/>
</dbReference>
<keyword evidence="3" id="KW-0804">Transcription</keyword>
<dbReference type="PANTHER" id="PTHR46796">
    <property type="entry name" value="HTH-TYPE TRANSCRIPTIONAL ACTIVATOR RHAS-RELATED"/>
    <property type="match status" value="1"/>
</dbReference>
<dbReference type="InterPro" id="IPR050204">
    <property type="entry name" value="AraC_XylS_family_regulators"/>
</dbReference>
<dbReference type="OrthoDB" id="9809338at2"/>
<dbReference type="GO" id="GO:0043565">
    <property type="term" value="F:sequence-specific DNA binding"/>
    <property type="evidence" value="ECO:0007669"/>
    <property type="project" value="InterPro"/>
</dbReference>
<gene>
    <name evidence="6" type="ORF">HGR_11331</name>
</gene>
<dbReference type="InterPro" id="IPR018060">
    <property type="entry name" value="HTH_AraC"/>
</dbReference>
<evidence type="ECO:0000256" key="4">
    <source>
        <dbReference type="SAM" id="MobiDB-lite"/>
    </source>
</evidence>
<dbReference type="SUPFAM" id="SSF46689">
    <property type="entry name" value="Homeodomain-like"/>
    <property type="match status" value="1"/>
</dbReference>
<evidence type="ECO:0000313" key="6">
    <source>
        <dbReference type="EMBL" id="EGI76409.1"/>
    </source>
</evidence>
<name>F3KUY5_9BURK</name>
<sequence>MSLADTEPTALPHAVLARWQFTAVDDGNTTVLPDGCRDLILNVDALGRPRWHVSPLTDAVVEVPGQAGEHWLGYRMQPGALLDTEGLLRAVCAMKRPELDERDGHHGNHGHGQRDPHRFPPEPSSGPSLRPPDWMNAELERTVLEAMAEHTRLDVRIQEALHTLAHARSVAHATRALKVSERSLERLTRQTTARPPRFWLALARVRRAVRDLGSTRPLVEIAADHGYADQAHFSRECQRWLGQTPSMLRRDPTSLITATQAGYG</sequence>
<dbReference type="PROSITE" id="PS01124">
    <property type="entry name" value="HTH_ARAC_FAMILY_2"/>
    <property type="match status" value="1"/>
</dbReference>
<dbReference type="Proteomes" id="UP000016368">
    <property type="component" value="Unassembled WGS sequence"/>
</dbReference>
<proteinExistence type="predicted"/>
<evidence type="ECO:0000256" key="3">
    <source>
        <dbReference type="ARBA" id="ARBA00023163"/>
    </source>
</evidence>
<organism evidence="6 7">
    <name type="scientific">Hylemonella gracilis ATCC 19624</name>
    <dbReference type="NCBI Taxonomy" id="887062"/>
    <lineage>
        <taxon>Bacteria</taxon>
        <taxon>Pseudomonadati</taxon>
        <taxon>Pseudomonadota</taxon>
        <taxon>Betaproteobacteria</taxon>
        <taxon>Burkholderiales</taxon>
        <taxon>Comamonadaceae</taxon>
        <taxon>Hylemonella</taxon>
    </lineage>
</organism>
<reference evidence="6 7" key="1">
    <citation type="journal article" date="2011" name="EMBO J.">
        <title>Structural diversity of bacterial flagellar motors.</title>
        <authorList>
            <person name="Chen S."/>
            <person name="Beeby M."/>
            <person name="Murphy G.E."/>
            <person name="Leadbetter J.R."/>
            <person name="Hendrixson D.R."/>
            <person name="Briegel A."/>
            <person name="Li Z."/>
            <person name="Shi J."/>
            <person name="Tocheva E.I."/>
            <person name="Muller A."/>
            <person name="Dobro M.J."/>
            <person name="Jensen G.J."/>
        </authorList>
    </citation>
    <scope>NUCLEOTIDE SEQUENCE [LARGE SCALE GENOMIC DNA]</scope>
    <source>
        <strain evidence="6 7">ATCC 19624</strain>
    </source>
</reference>
<feature type="domain" description="HTH araC/xylS-type" evidence="5">
    <location>
        <begin position="151"/>
        <end position="251"/>
    </location>
</feature>
<feature type="region of interest" description="Disordered" evidence="4">
    <location>
        <begin position="99"/>
        <end position="133"/>
    </location>
</feature>
<dbReference type="STRING" id="887062.HGR_11331"/>
<keyword evidence="1" id="KW-0805">Transcription regulation</keyword>
<dbReference type="Pfam" id="PF12833">
    <property type="entry name" value="HTH_18"/>
    <property type="match status" value="1"/>
</dbReference>
<evidence type="ECO:0000256" key="1">
    <source>
        <dbReference type="ARBA" id="ARBA00023015"/>
    </source>
</evidence>
<evidence type="ECO:0000256" key="2">
    <source>
        <dbReference type="ARBA" id="ARBA00023125"/>
    </source>
</evidence>
<dbReference type="GO" id="GO:0003700">
    <property type="term" value="F:DNA-binding transcription factor activity"/>
    <property type="evidence" value="ECO:0007669"/>
    <property type="project" value="InterPro"/>
</dbReference>